<dbReference type="InterPro" id="IPR044699">
    <property type="entry name" value="MAKR6"/>
</dbReference>
<dbReference type="PANTHER" id="PTHR34576">
    <property type="entry name" value="MEMBRANE-ASSOCIATED KINASE REGULATOR 6-RELATED"/>
    <property type="match status" value="1"/>
</dbReference>
<dbReference type="PANTHER" id="PTHR34576:SF2">
    <property type="entry name" value="MEMBRANE-ASSOCIATED KINASE REGULATOR 6-RELATED"/>
    <property type="match status" value="1"/>
</dbReference>
<protein>
    <submittedName>
        <fullName evidence="1">Uncharacterized protein</fullName>
    </submittedName>
</protein>
<name>A0A4S8K725_MUSBA</name>
<keyword evidence="2" id="KW-1185">Reference proteome</keyword>
<evidence type="ECO:0000313" key="1">
    <source>
        <dbReference type="EMBL" id="THU70732.1"/>
    </source>
</evidence>
<proteinExistence type="predicted"/>
<dbReference type="EMBL" id="PYDT01000002">
    <property type="protein sequence ID" value="THU70732.1"/>
    <property type="molecule type" value="Genomic_DNA"/>
</dbReference>
<comment type="caution">
    <text evidence="1">The sequence shown here is derived from an EMBL/GenBank/DDBJ whole genome shotgun (WGS) entry which is preliminary data.</text>
</comment>
<accession>A0A4S8K725</accession>
<organism evidence="1 2">
    <name type="scientific">Musa balbisiana</name>
    <name type="common">Banana</name>
    <dbReference type="NCBI Taxonomy" id="52838"/>
    <lineage>
        <taxon>Eukaryota</taxon>
        <taxon>Viridiplantae</taxon>
        <taxon>Streptophyta</taxon>
        <taxon>Embryophyta</taxon>
        <taxon>Tracheophyta</taxon>
        <taxon>Spermatophyta</taxon>
        <taxon>Magnoliopsida</taxon>
        <taxon>Liliopsida</taxon>
        <taxon>Zingiberales</taxon>
        <taxon>Musaceae</taxon>
        <taxon>Musa</taxon>
    </lineage>
</organism>
<reference evidence="1 2" key="1">
    <citation type="journal article" date="2019" name="Nat. Plants">
        <title>Genome sequencing of Musa balbisiana reveals subgenome evolution and function divergence in polyploid bananas.</title>
        <authorList>
            <person name="Yao X."/>
        </authorList>
    </citation>
    <scope>NUCLEOTIDE SEQUENCE [LARGE SCALE GENOMIC DNA]</scope>
    <source>
        <strain evidence="2">cv. DH-PKW</strain>
        <tissue evidence="1">Leaves</tissue>
    </source>
</reference>
<dbReference type="Proteomes" id="UP000317650">
    <property type="component" value="Chromosome 8"/>
</dbReference>
<gene>
    <name evidence="1" type="ORF">C4D60_Mb08t28050</name>
</gene>
<evidence type="ECO:0000313" key="2">
    <source>
        <dbReference type="Proteomes" id="UP000317650"/>
    </source>
</evidence>
<sequence length="100" mass="11781">MEIPQHSTNDSFSYSWLMNVKSPLDSAQEDGSSFIEVDPKVFSMRWKTDSLDFDFHLPTPRLLRWFMQIRSSPTAYFCRSTSSTHPRPQPSPSLLWTRFY</sequence>
<dbReference type="AlphaFoldDB" id="A0A4S8K725"/>